<evidence type="ECO:0000313" key="2">
    <source>
        <dbReference type="Proteomes" id="UP001016761"/>
    </source>
</evidence>
<comment type="caution">
    <text evidence="1">The sequence shown here is derived from an EMBL/GenBank/DDBJ whole genome shotgun (WGS) entry which is preliminary data.</text>
</comment>
<reference evidence="1 2" key="1">
    <citation type="submission" date="2020-06" db="EMBL/GenBank/DDBJ databases">
        <title>Haloterrigena sp. nov., an extremely halophilic archaeon isolated from a saline sediment.</title>
        <authorList>
            <person name="Liu B.-B."/>
        </authorList>
    </citation>
    <scope>NUCLEOTIDE SEQUENCE [LARGE SCALE GENOMIC DNA]</scope>
    <source>
        <strain evidence="1 2">SYSU A558-1</strain>
    </source>
</reference>
<sequence>MRGNQTIASKTLESFPEHLLPDGNRKVLAKKEHVECGLLGVDGDRRLRMSSDDGTVYAYGLETASVERESWGLSLEADSEIIADRQFAEEYMHDRDVSDWVWVSPRYEYLTEGP</sequence>
<protein>
    <submittedName>
        <fullName evidence="1">Uncharacterized protein</fullName>
    </submittedName>
</protein>
<gene>
    <name evidence="1" type="ORF">HTZ84_22525</name>
</gene>
<proteinExistence type="predicted"/>
<dbReference type="EMBL" id="JABUQZ010000003">
    <property type="protein sequence ID" value="NUC75044.1"/>
    <property type="molecule type" value="Genomic_DNA"/>
</dbReference>
<keyword evidence="2" id="KW-1185">Reference proteome</keyword>
<organism evidence="1 2">
    <name type="scientific">Haloterrigena gelatinilytica</name>
    <dbReference type="NCBI Taxonomy" id="2741724"/>
    <lineage>
        <taxon>Archaea</taxon>
        <taxon>Methanobacteriati</taxon>
        <taxon>Methanobacteriota</taxon>
        <taxon>Stenosarchaea group</taxon>
        <taxon>Halobacteria</taxon>
        <taxon>Halobacteriales</taxon>
        <taxon>Natrialbaceae</taxon>
        <taxon>Haloterrigena</taxon>
    </lineage>
</organism>
<dbReference type="RefSeq" id="WP_174682882.1">
    <property type="nucleotide sequence ID" value="NZ_JABUQZ010000003.1"/>
</dbReference>
<name>A0ABX2LPH8_9EURY</name>
<accession>A0ABX2LPH8</accession>
<dbReference type="Proteomes" id="UP001016761">
    <property type="component" value="Unassembled WGS sequence"/>
</dbReference>
<evidence type="ECO:0000313" key="1">
    <source>
        <dbReference type="EMBL" id="NUC75044.1"/>
    </source>
</evidence>